<dbReference type="Proteomes" id="UP001597369">
    <property type="component" value="Unassembled WGS sequence"/>
</dbReference>
<keyword evidence="3" id="KW-0808">Transferase</keyword>
<evidence type="ECO:0000259" key="8">
    <source>
        <dbReference type="Pfam" id="PF02397"/>
    </source>
</evidence>
<dbReference type="PANTHER" id="PTHR30576">
    <property type="entry name" value="COLANIC BIOSYNTHESIS UDP-GLUCOSE LIPID CARRIER TRANSFERASE"/>
    <property type="match status" value="1"/>
</dbReference>
<feature type="transmembrane region" description="Helical" evidence="7">
    <location>
        <begin position="95"/>
        <end position="118"/>
    </location>
</feature>
<feature type="transmembrane region" description="Helical" evidence="7">
    <location>
        <begin position="9"/>
        <end position="27"/>
    </location>
</feature>
<feature type="domain" description="Bacterial sugar transferase" evidence="8">
    <location>
        <begin position="256"/>
        <end position="438"/>
    </location>
</feature>
<dbReference type="RefSeq" id="WP_229962706.1">
    <property type="nucleotide sequence ID" value="NZ_JAJJWI010000030.1"/>
</dbReference>
<feature type="transmembrane region" description="Helical" evidence="7">
    <location>
        <begin position="33"/>
        <end position="50"/>
    </location>
</feature>
<evidence type="ECO:0000256" key="6">
    <source>
        <dbReference type="ARBA" id="ARBA00023136"/>
    </source>
</evidence>
<feature type="transmembrane region" description="Helical" evidence="7">
    <location>
        <begin position="261"/>
        <end position="282"/>
    </location>
</feature>
<dbReference type="Pfam" id="PF13727">
    <property type="entry name" value="CoA_binding_3"/>
    <property type="match status" value="1"/>
</dbReference>
<evidence type="ECO:0000256" key="5">
    <source>
        <dbReference type="ARBA" id="ARBA00022989"/>
    </source>
</evidence>
<dbReference type="EMBL" id="JBHUHV010000030">
    <property type="protein sequence ID" value="MFD2067364.1"/>
    <property type="molecule type" value="Genomic_DNA"/>
</dbReference>
<keyword evidence="6 7" id="KW-0472">Membrane</keyword>
<keyword evidence="4 7" id="KW-0812">Transmembrane</keyword>
<evidence type="ECO:0000256" key="7">
    <source>
        <dbReference type="SAM" id="Phobius"/>
    </source>
</evidence>
<name>A0ABW4WY59_9BACT</name>
<comment type="subcellular location">
    <subcellularLocation>
        <location evidence="1">Membrane</location>
        <topology evidence="1">Multi-pass membrane protein</topology>
    </subcellularLocation>
</comment>
<dbReference type="NCBIfam" id="TIGR03025">
    <property type="entry name" value="EPS_sugtrans"/>
    <property type="match status" value="1"/>
</dbReference>
<dbReference type="Gene3D" id="3.40.50.720">
    <property type="entry name" value="NAD(P)-binding Rossmann-like Domain"/>
    <property type="match status" value="1"/>
</dbReference>
<evidence type="ECO:0000313" key="10">
    <source>
        <dbReference type="Proteomes" id="UP001597369"/>
    </source>
</evidence>
<keyword evidence="10" id="KW-1185">Reference proteome</keyword>
<accession>A0ABW4WY59</accession>
<evidence type="ECO:0000256" key="3">
    <source>
        <dbReference type="ARBA" id="ARBA00022679"/>
    </source>
</evidence>
<evidence type="ECO:0000256" key="1">
    <source>
        <dbReference type="ARBA" id="ARBA00004141"/>
    </source>
</evidence>
<keyword evidence="5 7" id="KW-1133">Transmembrane helix</keyword>
<dbReference type="InterPro" id="IPR003362">
    <property type="entry name" value="Bact_transf"/>
</dbReference>
<dbReference type="InterPro" id="IPR017475">
    <property type="entry name" value="EPS_sugar_tfrase"/>
</dbReference>
<feature type="transmembrane region" description="Helical" evidence="7">
    <location>
        <begin position="71"/>
        <end position="89"/>
    </location>
</feature>
<dbReference type="PANTHER" id="PTHR30576:SF0">
    <property type="entry name" value="UNDECAPRENYL-PHOSPHATE N-ACETYLGALACTOSAMINYL 1-PHOSPHATE TRANSFERASE-RELATED"/>
    <property type="match status" value="1"/>
</dbReference>
<proteinExistence type="inferred from homology"/>
<evidence type="ECO:0000313" key="9">
    <source>
        <dbReference type="EMBL" id="MFD2067364.1"/>
    </source>
</evidence>
<evidence type="ECO:0000256" key="2">
    <source>
        <dbReference type="ARBA" id="ARBA00006464"/>
    </source>
</evidence>
<comment type="caution">
    <text evidence="9">The sequence shown here is derived from an EMBL/GenBank/DDBJ whole genome shotgun (WGS) entry which is preliminary data.</text>
</comment>
<protein>
    <submittedName>
        <fullName evidence="9">Exopolysaccharide biosynthesis polyprenyl glycosylphosphotransferase</fullName>
    </submittedName>
</protein>
<dbReference type="Pfam" id="PF02397">
    <property type="entry name" value="Bac_transf"/>
    <property type="match status" value="1"/>
</dbReference>
<evidence type="ECO:0000256" key="4">
    <source>
        <dbReference type="ARBA" id="ARBA00022692"/>
    </source>
</evidence>
<gene>
    <name evidence="9" type="ORF">ACFSKU_10765</name>
</gene>
<comment type="similarity">
    <text evidence="2">Belongs to the bacterial sugar transferase family.</text>
</comment>
<sequence length="447" mass="51631">MVTHLGGDILSLLLVVFISIILVWSNIRKETDWILFTGFTMGWFLIGYFWKLYSLKHYKPLSTRLTNFLKVYLILIGIASLLYFIYPELVPDKDLIIGFVLAFPVFGIPINFLVVKIIKQLKSDEGKKRHTLIAGVGVLAANVEKELTGHEIKGFIKCTKEECQVRQDKIVGEFTNIHSLLKDNQVDEIVIALPVKASKKIRDILVAADFYGVRVKYIPDYQDLFGKHYRTIRYGNMEAVNVRQLPLDETFSLFIKNCFDIAFSLMAMFMLLPLFLIIAVLIKVDSPGSVFYCPTRIGRAGKPFKVYKFRTMRENDASSGGQLSTKENDPRITKVGRILRKYSLDELPQFINVYLGNMSVVGPRPHRSFLNQQLQESEEKYMIRHYFKPGITGWAQVNGWRGPTETKEQKKQRTLHDIWYMENWSLVLDLKIIYLTIFSRKTHTSAF</sequence>
<reference evidence="10" key="1">
    <citation type="journal article" date="2019" name="Int. J. Syst. Evol. Microbiol.">
        <title>The Global Catalogue of Microorganisms (GCM) 10K type strain sequencing project: providing services to taxonomists for standard genome sequencing and annotation.</title>
        <authorList>
            <consortium name="The Broad Institute Genomics Platform"/>
            <consortium name="The Broad Institute Genome Sequencing Center for Infectious Disease"/>
            <person name="Wu L."/>
            <person name="Ma J."/>
        </authorList>
    </citation>
    <scope>NUCLEOTIDE SEQUENCE [LARGE SCALE GENOMIC DNA]</scope>
    <source>
        <strain evidence="10">JCM 16545</strain>
    </source>
</reference>
<organism evidence="9 10">
    <name type="scientific">Pontibacter silvestris</name>
    <dbReference type="NCBI Taxonomy" id="2305183"/>
    <lineage>
        <taxon>Bacteria</taxon>
        <taxon>Pseudomonadati</taxon>
        <taxon>Bacteroidota</taxon>
        <taxon>Cytophagia</taxon>
        <taxon>Cytophagales</taxon>
        <taxon>Hymenobacteraceae</taxon>
        <taxon>Pontibacter</taxon>
    </lineage>
</organism>